<organism evidence="2 3">
    <name type="scientific">Lysinibacillus fusiformis</name>
    <dbReference type="NCBI Taxonomy" id="28031"/>
    <lineage>
        <taxon>Bacteria</taxon>
        <taxon>Bacillati</taxon>
        <taxon>Bacillota</taxon>
        <taxon>Bacilli</taxon>
        <taxon>Bacillales</taxon>
        <taxon>Bacillaceae</taxon>
        <taxon>Lysinibacillus</taxon>
    </lineage>
</organism>
<protein>
    <recommendedName>
        <fullName evidence="1">VOC domain-containing protein</fullName>
    </recommendedName>
</protein>
<dbReference type="AlphaFoldDB" id="A0A2I0UVM3"/>
<gene>
    <name evidence="2" type="ORF">CRI88_19895</name>
</gene>
<name>A0A2I0UVM3_9BACI</name>
<dbReference type="Pfam" id="PF22658">
    <property type="entry name" value="YycE-like_N"/>
    <property type="match status" value="1"/>
</dbReference>
<evidence type="ECO:0000313" key="3">
    <source>
        <dbReference type="Proteomes" id="UP000234956"/>
    </source>
</evidence>
<accession>A0A2I0UVM3</accession>
<dbReference type="InterPro" id="IPR037523">
    <property type="entry name" value="VOC_core"/>
</dbReference>
<dbReference type="InterPro" id="IPR029068">
    <property type="entry name" value="Glyas_Bleomycin-R_OHBP_Dase"/>
</dbReference>
<evidence type="ECO:0000259" key="1">
    <source>
        <dbReference type="PROSITE" id="PS51819"/>
    </source>
</evidence>
<dbReference type="CDD" id="cd06587">
    <property type="entry name" value="VOC"/>
    <property type="match status" value="1"/>
</dbReference>
<dbReference type="Proteomes" id="UP000234956">
    <property type="component" value="Unassembled WGS sequence"/>
</dbReference>
<comment type="caution">
    <text evidence="2">The sequence shown here is derived from an EMBL/GenBank/DDBJ whole genome shotgun (WGS) entry which is preliminary data.</text>
</comment>
<dbReference type="PROSITE" id="PS51819">
    <property type="entry name" value="VOC"/>
    <property type="match status" value="1"/>
</dbReference>
<feature type="domain" description="VOC" evidence="1">
    <location>
        <begin position="10"/>
        <end position="134"/>
    </location>
</feature>
<dbReference type="RefSeq" id="WP_101966964.1">
    <property type="nucleotide sequence ID" value="NZ_PDFK01000009.1"/>
</dbReference>
<dbReference type="Gene3D" id="3.10.180.10">
    <property type="entry name" value="2,3-Dihydroxybiphenyl 1,2-Dioxygenase, domain 1"/>
    <property type="match status" value="1"/>
</dbReference>
<dbReference type="InterPro" id="IPR058997">
    <property type="entry name" value="YycE-like_C"/>
</dbReference>
<reference evidence="2 3" key="1">
    <citation type="submission" date="2017-10" db="EMBL/GenBank/DDBJ databases">
        <title>Draft genome of Lysinibacillus fusiformis strain Juneja, a laboratory-derived pathogen of Drosophila melanogaster.</title>
        <authorList>
            <person name="Smith B.R."/>
            <person name="Unckless R.L."/>
        </authorList>
    </citation>
    <scope>NUCLEOTIDE SEQUENCE [LARGE SCALE GENOMIC DNA]</scope>
    <source>
        <strain evidence="2 3">Juneja</strain>
    </source>
</reference>
<dbReference type="EMBL" id="PDFK01000009">
    <property type="protein sequence ID" value="PKU50099.1"/>
    <property type="molecule type" value="Genomic_DNA"/>
</dbReference>
<sequence>MEQQWTNELAVAQVRIARPTDQLQEIERFYCEGVGLKKIGSFTGHRGYDGIMIGLPNVGYHLEFTAHVDGSPCPAPTKDNLLVLYIPNNETIRRITERLELMGYPEVEPENPYWAEQGITIEDPDGWRLVLMNTAGI</sequence>
<evidence type="ECO:0000313" key="2">
    <source>
        <dbReference type="EMBL" id="PKU50099.1"/>
    </source>
</evidence>
<dbReference type="SUPFAM" id="SSF54593">
    <property type="entry name" value="Glyoxalase/Bleomycin resistance protein/Dihydroxybiphenyl dioxygenase"/>
    <property type="match status" value="1"/>
</dbReference>
<dbReference type="InterPro" id="IPR058998">
    <property type="entry name" value="YycE-like_N"/>
</dbReference>
<dbReference type="Pfam" id="PF22659">
    <property type="entry name" value="YycE-like_C"/>
    <property type="match status" value="1"/>
</dbReference>
<proteinExistence type="predicted"/>